<dbReference type="SUPFAM" id="SSF48403">
    <property type="entry name" value="Ankyrin repeat"/>
    <property type="match status" value="1"/>
</dbReference>
<comment type="caution">
    <text evidence="2">The sequence shown here is derived from an EMBL/GenBank/DDBJ whole genome shotgun (WGS) entry which is preliminary data.</text>
</comment>
<proteinExistence type="predicted"/>
<gene>
    <name evidence="2" type="primary">SHANK3_1</name>
    <name evidence="2" type="ORF">P7K49_003351</name>
</gene>
<dbReference type="InterPro" id="IPR002110">
    <property type="entry name" value="Ankyrin_rpt"/>
</dbReference>
<keyword evidence="3" id="KW-1185">Reference proteome</keyword>
<dbReference type="PROSITE" id="PS50088">
    <property type="entry name" value="ANK_REPEAT"/>
    <property type="match status" value="1"/>
</dbReference>
<organism evidence="2 3">
    <name type="scientific">Saguinus oedipus</name>
    <name type="common">Cotton-top tamarin</name>
    <name type="synonym">Oedipomidas oedipus</name>
    <dbReference type="NCBI Taxonomy" id="9490"/>
    <lineage>
        <taxon>Eukaryota</taxon>
        <taxon>Metazoa</taxon>
        <taxon>Chordata</taxon>
        <taxon>Craniata</taxon>
        <taxon>Vertebrata</taxon>
        <taxon>Euteleostomi</taxon>
        <taxon>Mammalia</taxon>
        <taxon>Eutheria</taxon>
        <taxon>Euarchontoglires</taxon>
        <taxon>Primates</taxon>
        <taxon>Haplorrhini</taxon>
        <taxon>Platyrrhini</taxon>
        <taxon>Cebidae</taxon>
        <taxon>Callitrichinae</taxon>
        <taxon>Saguinus</taxon>
    </lineage>
</organism>
<dbReference type="Gene3D" id="1.25.40.20">
    <property type="entry name" value="Ankyrin repeat-containing domain"/>
    <property type="match status" value="2"/>
</dbReference>
<dbReference type="InterPro" id="IPR051569">
    <property type="entry name" value="SHANK"/>
</dbReference>
<protein>
    <submittedName>
        <fullName evidence="2">SH3 and multiple ankyrin repeat domains protein 3</fullName>
    </submittedName>
</protein>
<dbReference type="Proteomes" id="UP001266305">
    <property type="component" value="Unassembled WGS sequence"/>
</dbReference>
<dbReference type="InterPro" id="IPR036770">
    <property type="entry name" value="Ankyrin_rpt-contain_sf"/>
</dbReference>
<keyword evidence="1" id="KW-0040">ANK repeat</keyword>
<dbReference type="Pfam" id="PF12796">
    <property type="entry name" value="Ank_2"/>
    <property type="match status" value="1"/>
</dbReference>
<evidence type="ECO:0000313" key="3">
    <source>
        <dbReference type="Proteomes" id="UP001266305"/>
    </source>
</evidence>
<sequence>MDYVQLHSTEKVARLLDKGLDPNFHDPDSGECPLSLAAQLDNATDLLKVLKNGGAHLDFRTRDGLTAVHCATRQRNAAALTALARGGSLLVVGLGAAVPAVDTEAAHPQTLLDLGASPDYKDSRGLTPLYHSALGGGDALCCELLLHDHAQLGTTDENGWQEIHQVCLRVLHTCALGSVDVPACAGGESCARVLLFRGANRDVRNYNSQTAFQVPWGLQERKAAPEVSVSGAVT</sequence>
<feature type="repeat" description="ANK" evidence="1">
    <location>
        <begin position="29"/>
        <end position="62"/>
    </location>
</feature>
<name>A0ABQ9WKC7_SAGOE</name>
<accession>A0ABQ9WKC7</accession>
<dbReference type="PANTHER" id="PTHR24135">
    <property type="entry name" value="SH3 AND MULTIPLE ANKYRIN REPEAT DOMAINS PROTEIN"/>
    <property type="match status" value="1"/>
</dbReference>
<dbReference type="PANTHER" id="PTHR24135:SF4">
    <property type="entry name" value="SH3 AND MULTIPLE ANKYRIN REPEAT DOMAINS PROTEIN 3"/>
    <property type="match status" value="1"/>
</dbReference>
<evidence type="ECO:0000256" key="1">
    <source>
        <dbReference type="PROSITE-ProRule" id="PRU00023"/>
    </source>
</evidence>
<reference evidence="2 3" key="1">
    <citation type="submission" date="2023-05" db="EMBL/GenBank/DDBJ databases">
        <title>B98-5 Cell Line De Novo Hybrid Assembly: An Optical Mapping Approach.</title>
        <authorList>
            <person name="Kananen K."/>
            <person name="Auerbach J.A."/>
            <person name="Kautto E."/>
            <person name="Blachly J.S."/>
        </authorList>
    </citation>
    <scope>NUCLEOTIDE SEQUENCE [LARGE SCALE GENOMIC DNA]</scope>
    <source>
        <strain evidence="2">B95-8</strain>
        <tissue evidence="2">Cell line</tissue>
    </source>
</reference>
<evidence type="ECO:0000313" key="2">
    <source>
        <dbReference type="EMBL" id="KAK2121965.1"/>
    </source>
</evidence>
<dbReference type="EMBL" id="JASSZA010000001">
    <property type="protein sequence ID" value="KAK2121965.1"/>
    <property type="molecule type" value="Genomic_DNA"/>
</dbReference>